<comment type="pathway">
    <text evidence="6">Carbohydrate metabolism; D-ribose degradation; D-ribose 5-phosphate from beta-D-ribopyranose: step 1/2.</text>
</comment>
<reference evidence="7 8" key="1">
    <citation type="submission" date="2018-12" db="EMBL/GenBank/DDBJ databases">
        <authorList>
            <person name="Criscuolo A."/>
        </authorList>
    </citation>
    <scope>NUCLEOTIDE SEQUENCE [LARGE SCALE GENOMIC DNA]</scope>
    <source>
        <strain evidence="7">ACIP1116241</strain>
    </source>
</reference>
<comment type="similarity">
    <text evidence="6">Belongs to the RbsD / FucU family. RbsD subfamily.</text>
</comment>
<feature type="binding site" evidence="6">
    <location>
        <position position="28"/>
    </location>
    <ligand>
        <name>substrate</name>
    </ligand>
</feature>
<dbReference type="GO" id="GO:0005829">
    <property type="term" value="C:cytosol"/>
    <property type="evidence" value="ECO:0007669"/>
    <property type="project" value="TreeGrafter"/>
</dbReference>
<dbReference type="InterPro" id="IPR023750">
    <property type="entry name" value="RbsD-like_sf"/>
</dbReference>
<dbReference type="SUPFAM" id="SSF102546">
    <property type="entry name" value="RbsD-like"/>
    <property type="match status" value="1"/>
</dbReference>
<dbReference type="AlphaFoldDB" id="A0A3S4ETA7"/>
<dbReference type="InterPro" id="IPR007721">
    <property type="entry name" value="RbsD_FucU"/>
</dbReference>
<keyword evidence="8" id="KW-1185">Reference proteome</keyword>
<dbReference type="GO" id="GO:0062193">
    <property type="term" value="F:D-ribose pyranase activity"/>
    <property type="evidence" value="ECO:0007669"/>
    <property type="project" value="UniProtKB-EC"/>
</dbReference>
<dbReference type="GO" id="GO:0048029">
    <property type="term" value="F:monosaccharide binding"/>
    <property type="evidence" value="ECO:0007669"/>
    <property type="project" value="InterPro"/>
</dbReference>
<dbReference type="Gene3D" id="3.40.1650.10">
    <property type="entry name" value="RbsD-like domain"/>
    <property type="match status" value="1"/>
</dbReference>
<dbReference type="Pfam" id="PF05025">
    <property type="entry name" value="RbsD_FucU"/>
    <property type="match status" value="1"/>
</dbReference>
<dbReference type="EMBL" id="UZWE01000041">
    <property type="protein sequence ID" value="VDS09720.1"/>
    <property type="molecule type" value="Genomic_DNA"/>
</dbReference>
<evidence type="ECO:0000256" key="3">
    <source>
        <dbReference type="ARBA" id="ARBA00022490"/>
    </source>
</evidence>
<feature type="binding site" evidence="6">
    <location>
        <position position="94"/>
    </location>
    <ligand>
        <name>substrate</name>
    </ligand>
</feature>
<gene>
    <name evidence="6 7" type="primary">rbsD</name>
    <name evidence="7" type="ORF">PARHAE_02927</name>
</gene>
<dbReference type="PANTHER" id="PTHR37831">
    <property type="entry name" value="D-RIBOSE PYRANASE"/>
    <property type="match status" value="1"/>
</dbReference>
<dbReference type="HAMAP" id="MF_01661">
    <property type="entry name" value="D_rib_pyranase"/>
    <property type="match status" value="1"/>
</dbReference>
<dbReference type="Proteomes" id="UP000270743">
    <property type="component" value="Unassembled WGS sequence"/>
</dbReference>
<comment type="subunit">
    <text evidence="6">Homodecamer.</text>
</comment>
<dbReference type="UniPathway" id="UPA00916">
    <property type="reaction ID" value="UER00888"/>
</dbReference>
<evidence type="ECO:0000256" key="6">
    <source>
        <dbReference type="HAMAP-Rule" id="MF_01661"/>
    </source>
</evidence>
<keyword evidence="4 6" id="KW-0413">Isomerase</keyword>
<proteinExistence type="inferred from homology"/>
<dbReference type="NCBIfam" id="NF008761">
    <property type="entry name" value="PRK11797.1"/>
    <property type="match status" value="1"/>
</dbReference>
<organism evidence="7 8">
    <name type="scientific">Paracoccus haematequi</name>
    <dbReference type="NCBI Taxonomy" id="2491866"/>
    <lineage>
        <taxon>Bacteria</taxon>
        <taxon>Pseudomonadati</taxon>
        <taxon>Pseudomonadota</taxon>
        <taxon>Alphaproteobacteria</taxon>
        <taxon>Rhodobacterales</taxon>
        <taxon>Paracoccaceae</taxon>
        <taxon>Paracoccus</taxon>
    </lineage>
</organism>
<dbReference type="EC" id="5.4.99.62" evidence="2 6"/>
<evidence type="ECO:0000313" key="7">
    <source>
        <dbReference type="EMBL" id="VDS09720.1"/>
    </source>
</evidence>
<evidence type="ECO:0000313" key="8">
    <source>
        <dbReference type="Proteomes" id="UP000270743"/>
    </source>
</evidence>
<dbReference type="OrthoDB" id="9805009at2"/>
<dbReference type="GO" id="GO:0016872">
    <property type="term" value="F:intramolecular lyase activity"/>
    <property type="evidence" value="ECO:0007669"/>
    <property type="project" value="UniProtKB-UniRule"/>
</dbReference>
<keyword evidence="3 6" id="KW-0963">Cytoplasm</keyword>
<dbReference type="PANTHER" id="PTHR37831:SF1">
    <property type="entry name" value="D-RIBOSE PYRANASE"/>
    <property type="match status" value="1"/>
</dbReference>
<comment type="function">
    <text evidence="6">Catalyzes the interconversion of beta-pyran and beta-furan forms of D-ribose.</text>
</comment>
<evidence type="ECO:0000256" key="4">
    <source>
        <dbReference type="ARBA" id="ARBA00023235"/>
    </source>
</evidence>
<feature type="active site" description="Proton donor" evidence="6">
    <location>
        <position position="20"/>
    </location>
</feature>
<feature type="binding site" evidence="6">
    <location>
        <begin position="116"/>
        <end position="118"/>
    </location>
    <ligand>
        <name>substrate</name>
    </ligand>
</feature>
<comment type="catalytic activity">
    <reaction evidence="1 6">
        <text>beta-D-ribopyranose = beta-D-ribofuranose</text>
        <dbReference type="Rhea" id="RHEA:25432"/>
        <dbReference type="ChEBI" id="CHEBI:27476"/>
        <dbReference type="ChEBI" id="CHEBI:47002"/>
        <dbReference type="EC" id="5.4.99.62"/>
    </reaction>
</comment>
<dbReference type="RefSeq" id="WP_126155343.1">
    <property type="nucleotide sequence ID" value="NZ_UZWE01000041.1"/>
</dbReference>
<keyword evidence="5 6" id="KW-0119">Carbohydrate metabolism</keyword>
<protein>
    <recommendedName>
        <fullName evidence="2 6">D-ribose pyranase</fullName>
        <ecNumber evidence="2 6">5.4.99.62</ecNumber>
    </recommendedName>
</protein>
<dbReference type="GO" id="GO:0019303">
    <property type="term" value="P:D-ribose catabolic process"/>
    <property type="evidence" value="ECO:0007669"/>
    <property type="project" value="UniProtKB-UniRule"/>
</dbReference>
<evidence type="ECO:0000256" key="1">
    <source>
        <dbReference type="ARBA" id="ARBA00000223"/>
    </source>
</evidence>
<comment type="subcellular location">
    <subcellularLocation>
        <location evidence="6">Cytoplasm</location>
    </subcellularLocation>
</comment>
<dbReference type="InterPro" id="IPR023064">
    <property type="entry name" value="D-ribose_pyranase"/>
</dbReference>
<evidence type="ECO:0000256" key="5">
    <source>
        <dbReference type="ARBA" id="ARBA00023277"/>
    </source>
</evidence>
<name>A0A3S4ETA7_9RHOB</name>
<accession>A0A3S4ETA7</accession>
<evidence type="ECO:0000256" key="2">
    <source>
        <dbReference type="ARBA" id="ARBA00012862"/>
    </source>
</evidence>
<sequence>MKRTALLHSELSGLIAAMGHGDLLVIGDAGLPVPPGVRCIDLAVTRGVPGFFDVLDAVLAELVVERSAWASEASADLVQALRFRALGKADIVPHPDFKALTCGARAVVRTGEFTPYANVALWSGVAF</sequence>